<gene>
    <name evidence="1" type="ORF">A3H38_03120</name>
</gene>
<protein>
    <recommendedName>
        <fullName evidence="3">ATP-binding protein</fullName>
    </recommendedName>
</protein>
<dbReference type="Proteomes" id="UP000176938">
    <property type="component" value="Unassembled WGS sequence"/>
</dbReference>
<evidence type="ECO:0000313" key="1">
    <source>
        <dbReference type="EMBL" id="OGC04353.1"/>
    </source>
</evidence>
<evidence type="ECO:0008006" key="3">
    <source>
        <dbReference type="Google" id="ProtNLM"/>
    </source>
</evidence>
<name>A0A1F4R9Z5_UNCSA</name>
<dbReference type="AlphaFoldDB" id="A0A1F4R9Z5"/>
<evidence type="ECO:0000313" key="2">
    <source>
        <dbReference type="Proteomes" id="UP000176938"/>
    </source>
</evidence>
<reference evidence="1 2" key="1">
    <citation type="journal article" date="2016" name="Nat. Commun.">
        <title>Thousands of microbial genomes shed light on interconnected biogeochemical processes in an aquifer system.</title>
        <authorList>
            <person name="Anantharaman K."/>
            <person name="Brown C.T."/>
            <person name="Hug L.A."/>
            <person name="Sharon I."/>
            <person name="Castelle C.J."/>
            <person name="Probst A.J."/>
            <person name="Thomas B.C."/>
            <person name="Singh A."/>
            <person name="Wilkins M.J."/>
            <person name="Karaoz U."/>
            <person name="Brodie E.L."/>
            <person name="Williams K.H."/>
            <person name="Hubbard S.S."/>
            <person name="Banfield J.F."/>
        </authorList>
    </citation>
    <scope>NUCLEOTIDE SEQUENCE [LARGE SCALE GENOMIC DNA]</scope>
</reference>
<organism evidence="1 2">
    <name type="scientific">candidate division WOR-1 bacterium RIFCSPLOWO2_02_FULL_46_20</name>
    <dbReference type="NCBI Taxonomy" id="1802567"/>
    <lineage>
        <taxon>Bacteria</taxon>
        <taxon>Bacillati</taxon>
        <taxon>Saganbacteria</taxon>
    </lineage>
</organism>
<dbReference type="InterPro" id="IPR036890">
    <property type="entry name" value="HATPase_C_sf"/>
</dbReference>
<accession>A0A1F4R9Z5</accession>
<dbReference type="Gene3D" id="3.30.565.10">
    <property type="entry name" value="Histidine kinase-like ATPase, C-terminal domain"/>
    <property type="match status" value="1"/>
</dbReference>
<dbReference type="EMBL" id="METP01000054">
    <property type="protein sequence ID" value="OGC04353.1"/>
    <property type="molecule type" value="Genomic_DNA"/>
</dbReference>
<sequence length="475" mass="53987">MTILTIPITFDKSHLITIGEKLYSESIELIRELVNNAYDADATSVRVTIAEDEIIVQDNGSGMDEQGLRQYFNIGSTEKRQHNRSPKFNRIRIGEFGIGKFATLAACGRFEVTSRKDNFAATVTFDKEEWEQSNNHWHLPMRLEAPEILKTNGTTVKLNKLYKKFKLDDVERRILEGVPIKAEHFEVYLNNKKISARFLAGQRIPVFEGSEYGIISGELILVSNTNFIVGGPGIEIKVKGVTIKRDLFGMEINFPQLNLLTGEIHADFLPITSDRTGFIKDSPGYHEFNKVMRGVLQRVLHDIKYWQKQKEKKKNRRIVNATVDKVLNALKKNPELASLIGLPVSPEEEKQKTEGEILPKKPRVKRTPAQKRMVSKILGPSAVVARLKIGKKGISCQLDHFGQDSPESYTESNIIYINLDHPLYVREAKNRERLIVNVARLLTQELTLLKNPKNARQAFDTQSKLLKDTLIDTTP</sequence>
<dbReference type="Pfam" id="PF13589">
    <property type="entry name" value="HATPase_c_3"/>
    <property type="match status" value="1"/>
</dbReference>
<comment type="caution">
    <text evidence="1">The sequence shown here is derived from an EMBL/GenBank/DDBJ whole genome shotgun (WGS) entry which is preliminary data.</text>
</comment>
<dbReference type="SUPFAM" id="SSF55874">
    <property type="entry name" value="ATPase domain of HSP90 chaperone/DNA topoisomerase II/histidine kinase"/>
    <property type="match status" value="1"/>
</dbReference>
<proteinExistence type="predicted"/>